<dbReference type="Proteomes" id="UP000000602">
    <property type="component" value="Chromosome"/>
</dbReference>
<dbReference type="InterPro" id="IPR036412">
    <property type="entry name" value="HAD-like_sf"/>
</dbReference>
<evidence type="ECO:0000313" key="2">
    <source>
        <dbReference type="Proteomes" id="UP000000602"/>
    </source>
</evidence>
<keyword evidence="2" id="KW-1185">Reference proteome</keyword>
<gene>
    <name evidence="1" type="ordered locus">DP1653</name>
</gene>
<organism evidence="1 2">
    <name type="scientific">Desulfotalea psychrophila (strain LSv54 / DSM 12343)</name>
    <dbReference type="NCBI Taxonomy" id="177439"/>
    <lineage>
        <taxon>Bacteria</taxon>
        <taxon>Pseudomonadati</taxon>
        <taxon>Thermodesulfobacteriota</taxon>
        <taxon>Desulfobulbia</taxon>
        <taxon>Desulfobulbales</taxon>
        <taxon>Desulfocapsaceae</taxon>
        <taxon>Desulfotalea</taxon>
    </lineage>
</organism>
<evidence type="ECO:0000313" key="1">
    <source>
        <dbReference type="EMBL" id="CAG36382.1"/>
    </source>
</evidence>
<dbReference type="Gene3D" id="3.40.50.1000">
    <property type="entry name" value="HAD superfamily/HAD-like"/>
    <property type="match status" value="1"/>
</dbReference>
<dbReference type="InterPro" id="IPR023214">
    <property type="entry name" value="HAD_sf"/>
</dbReference>
<dbReference type="EMBL" id="CR522870">
    <property type="protein sequence ID" value="CAG36382.1"/>
    <property type="molecule type" value="Genomic_DNA"/>
</dbReference>
<dbReference type="SUPFAM" id="SSF56784">
    <property type="entry name" value="HAD-like"/>
    <property type="match status" value="1"/>
</dbReference>
<accession>Q6AMP3</accession>
<reference evidence="2" key="1">
    <citation type="journal article" date="2004" name="Environ. Microbiol.">
        <title>The genome of Desulfotalea psychrophila, a sulfate-reducing bacterium from permanently cold Arctic sediments.</title>
        <authorList>
            <person name="Rabus R."/>
            <person name="Ruepp A."/>
            <person name="Frickey T."/>
            <person name="Rattei T."/>
            <person name="Fartmann B."/>
            <person name="Stark M."/>
            <person name="Bauer M."/>
            <person name="Zibat A."/>
            <person name="Lombardot T."/>
            <person name="Becker I."/>
            <person name="Amann J."/>
            <person name="Gellner K."/>
            <person name="Teeling H."/>
            <person name="Leuschner W.D."/>
            <person name="Gloeckner F.-O."/>
            <person name="Lupas A.N."/>
            <person name="Amann R."/>
            <person name="Klenk H.-P."/>
        </authorList>
    </citation>
    <scope>NUCLEOTIDE SEQUENCE [LARGE SCALE GENOMIC DNA]</scope>
    <source>
        <strain evidence="2">DSM 12343 / LSv54</strain>
    </source>
</reference>
<dbReference type="HOGENOM" id="CLU_1872111_0_0_7"/>
<dbReference type="InterPro" id="IPR041492">
    <property type="entry name" value="HAD_2"/>
</dbReference>
<dbReference type="PANTHER" id="PTHR18901">
    <property type="entry name" value="2-DEOXYGLUCOSE-6-PHOSPHATE PHOSPHATASE 2"/>
    <property type="match status" value="1"/>
</dbReference>
<dbReference type="PANTHER" id="PTHR18901:SF38">
    <property type="entry name" value="PSEUDOURIDINE-5'-PHOSPHATASE"/>
    <property type="match status" value="1"/>
</dbReference>
<dbReference type="AlphaFoldDB" id="Q6AMP3"/>
<sequence length="136" mass="15203">MRSWILKYFQEIIGGDMVSERKPHPEIYLTSCARLGVVPAKAMAFEDSGPGLLAAKNAGMVGIAIPPTPTPRTMIFARQIGSSQILIRLTKLFCVPFKAARSYQLSEKTVNHCFKITPFTNPWGNLSRLRYTLQCK</sequence>
<dbReference type="NCBIfam" id="TIGR01509">
    <property type="entry name" value="HAD-SF-IA-v3"/>
    <property type="match status" value="1"/>
</dbReference>
<dbReference type="eggNOG" id="COG0637">
    <property type="taxonomic scope" value="Bacteria"/>
</dbReference>
<protein>
    <submittedName>
        <fullName evidence="1">Uncharacterized protein</fullName>
    </submittedName>
</protein>
<name>Q6AMP3_DESPS</name>
<dbReference type="Pfam" id="PF13419">
    <property type="entry name" value="HAD_2"/>
    <property type="match status" value="1"/>
</dbReference>
<dbReference type="STRING" id="177439.DP1653"/>
<proteinExistence type="predicted"/>
<dbReference type="InterPro" id="IPR006439">
    <property type="entry name" value="HAD-SF_hydro_IA"/>
</dbReference>
<dbReference type="CDD" id="cd07505">
    <property type="entry name" value="HAD_BPGM-like"/>
    <property type="match status" value="1"/>
</dbReference>
<dbReference type="KEGG" id="dps:DP1653"/>